<dbReference type="AlphaFoldDB" id="S4P545"/>
<evidence type="ECO:0000256" key="1">
    <source>
        <dbReference type="SAM" id="MobiDB-lite"/>
    </source>
</evidence>
<feature type="region of interest" description="Disordered" evidence="1">
    <location>
        <begin position="38"/>
        <end position="61"/>
    </location>
</feature>
<evidence type="ECO:0000313" key="2">
    <source>
        <dbReference type="EMBL" id="JAA81660.1"/>
    </source>
</evidence>
<reference evidence="2" key="2">
    <citation type="submission" date="2013-05" db="EMBL/GenBank/DDBJ databases">
        <authorList>
            <person name="Carter J.-M."/>
            <person name="Baker S.C."/>
            <person name="Pink R."/>
            <person name="Carter D.R.F."/>
            <person name="Collins A."/>
            <person name="Tomlin J."/>
            <person name="Gibbs M."/>
            <person name="Breuker C.J."/>
        </authorList>
    </citation>
    <scope>NUCLEOTIDE SEQUENCE</scope>
    <source>
        <tissue evidence="2">Ovary</tissue>
    </source>
</reference>
<organism evidence="2">
    <name type="scientific">Pararge aegeria</name>
    <name type="common">speckled wood butterfly</name>
    <dbReference type="NCBI Taxonomy" id="116150"/>
    <lineage>
        <taxon>Eukaryota</taxon>
        <taxon>Metazoa</taxon>
        <taxon>Ecdysozoa</taxon>
        <taxon>Arthropoda</taxon>
        <taxon>Hexapoda</taxon>
        <taxon>Insecta</taxon>
        <taxon>Pterygota</taxon>
        <taxon>Neoptera</taxon>
        <taxon>Endopterygota</taxon>
        <taxon>Lepidoptera</taxon>
        <taxon>Glossata</taxon>
        <taxon>Ditrysia</taxon>
        <taxon>Papilionoidea</taxon>
        <taxon>Nymphalidae</taxon>
        <taxon>Satyrinae</taxon>
        <taxon>Satyrini</taxon>
        <taxon>Parargina</taxon>
        <taxon>Pararge</taxon>
    </lineage>
</organism>
<reference evidence="2" key="1">
    <citation type="journal article" date="2013" name="BMC Genomics">
        <title>Unscrambling butterfly oogenesis.</title>
        <authorList>
            <person name="Carter J.M."/>
            <person name="Baker S.C."/>
            <person name="Pink R."/>
            <person name="Carter D.R."/>
            <person name="Collins A."/>
            <person name="Tomlin J."/>
            <person name="Gibbs M."/>
            <person name="Breuker C.J."/>
        </authorList>
    </citation>
    <scope>NUCLEOTIDE SEQUENCE</scope>
    <source>
        <tissue evidence="2">Ovary</tissue>
    </source>
</reference>
<accession>S4P545</accession>
<dbReference type="EMBL" id="GAIX01010900">
    <property type="protein sequence ID" value="JAA81660.1"/>
    <property type="molecule type" value="Transcribed_RNA"/>
</dbReference>
<protein>
    <submittedName>
        <fullName evidence="2">Uncharacterized protein</fullName>
    </submittedName>
</protein>
<proteinExistence type="predicted"/>
<sequence length="127" mass="14890">MNIRDTIPGSLQKNQSLQNIDRRFRTTKADSDEEITYRHFQYKRHEPNGNYDSDEDMDISPTQSYTNTVRMENGIDSSDHDANDNHVYVKEKIVHTDTELPNLDRISLKNKPSKVGKVRKIKRRTVK</sequence>
<name>S4P545_9NEOP</name>